<name>A0A286E961_9ACTN</name>
<feature type="compositionally biased region" description="Low complexity" evidence="1">
    <location>
        <begin position="38"/>
        <end position="52"/>
    </location>
</feature>
<evidence type="ECO:0000313" key="4">
    <source>
        <dbReference type="Proteomes" id="UP000219072"/>
    </source>
</evidence>
<organism evidence="3 4">
    <name type="scientific">Streptomyces zhaozhouensis</name>
    <dbReference type="NCBI Taxonomy" id="1300267"/>
    <lineage>
        <taxon>Bacteria</taxon>
        <taxon>Bacillati</taxon>
        <taxon>Actinomycetota</taxon>
        <taxon>Actinomycetes</taxon>
        <taxon>Kitasatosporales</taxon>
        <taxon>Streptomycetaceae</taxon>
        <taxon>Streptomyces</taxon>
    </lineage>
</organism>
<sequence>MALDLQRTARRRMRIVLMVAAGLVVLTGGVVVGVIAGSSSGDSDSGKAGAEASSHDEGGQETGSDDQPEPGPTRTVEPSEDYTAPDEWVRLPAASGETDGLPTGWPQTPEGAVALVAASSRNSWTWDEEQIARGIRAYTSDHEQDALLSMVDGSAAGIRELVGLPPSGRPPEDASLSATVIGVQWEEMSEDEVRVSALVRIVFTPGGGVDVRTQVHSTVNDAVWENDDWKVRTVSPEVVQGAPEAAELGSQEFIDAGWIALQEGDVR</sequence>
<keyword evidence="4" id="KW-1185">Reference proteome</keyword>
<evidence type="ECO:0000256" key="2">
    <source>
        <dbReference type="SAM" id="Phobius"/>
    </source>
</evidence>
<evidence type="ECO:0000313" key="3">
    <source>
        <dbReference type="EMBL" id="SOD67431.1"/>
    </source>
</evidence>
<feature type="region of interest" description="Disordered" evidence="1">
    <location>
        <begin position="38"/>
        <end position="85"/>
    </location>
</feature>
<dbReference type="OrthoDB" id="4237585at2"/>
<protein>
    <submittedName>
        <fullName evidence="3">Uncharacterized protein</fullName>
    </submittedName>
</protein>
<accession>A0A286E961</accession>
<dbReference type="AlphaFoldDB" id="A0A286E961"/>
<gene>
    <name evidence="3" type="ORF">SAMN06297387_13115</name>
</gene>
<keyword evidence="2" id="KW-0812">Transmembrane</keyword>
<evidence type="ECO:0000256" key="1">
    <source>
        <dbReference type="SAM" id="MobiDB-lite"/>
    </source>
</evidence>
<dbReference type="RefSeq" id="WP_097234005.1">
    <property type="nucleotide sequence ID" value="NZ_OCNE01000031.1"/>
</dbReference>
<proteinExistence type="predicted"/>
<keyword evidence="2" id="KW-0472">Membrane</keyword>
<dbReference type="Proteomes" id="UP000219072">
    <property type="component" value="Unassembled WGS sequence"/>
</dbReference>
<feature type="transmembrane region" description="Helical" evidence="2">
    <location>
        <begin position="15"/>
        <end position="37"/>
    </location>
</feature>
<keyword evidence="2" id="KW-1133">Transmembrane helix</keyword>
<reference evidence="3 4" key="1">
    <citation type="submission" date="2017-09" db="EMBL/GenBank/DDBJ databases">
        <authorList>
            <person name="Ehlers B."/>
            <person name="Leendertz F.H."/>
        </authorList>
    </citation>
    <scope>NUCLEOTIDE SEQUENCE [LARGE SCALE GENOMIC DNA]</scope>
    <source>
        <strain evidence="3 4">CGMCC 4.7095</strain>
    </source>
</reference>
<dbReference type="EMBL" id="OCNE01000031">
    <property type="protein sequence ID" value="SOD67431.1"/>
    <property type="molecule type" value="Genomic_DNA"/>
</dbReference>